<evidence type="ECO:0000256" key="7">
    <source>
        <dbReference type="ARBA" id="ARBA00038664"/>
    </source>
</evidence>
<proteinExistence type="predicted"/>
<dbReference type="GO" id="GO:0007155">
    <property type="term" value="P:cell adhesion"/>
    <property type="evidence" value="ECO:0007669"/>
    <property type="project" value="TreeGrafter"/>
</dbReference>
<dbReference type="Pfam" id="PF00200">
    <property type="entry name" value="Disintegrin"/>
    <property type="match status" value="1"/>
</dbReference>
<keyword evidence="3 10" id="KW-0812">Transmembrane</keyword>
<keyword evidence="2" id="KW-0245">EGF-like domain</keyword>
<dbReference type="GO" id="GO:0008584">
    <property type="term" value="P:male gonad development"/>
    <property type="evidence" value="ECO:0007669"/>
    <property type="project" value="TreeGrafter"/>
</dbReference>
<dbReference type="PROSITE" id="PS50215">
    <property type="entry name" value="ADAM_MEPRO"/>
    <property type="match status" value="1"/>
</dbReference>
<dbReference type="AlphaFoldDB" id="A0A1A6HXT4"/>
<dbReference type="PANTHER" id="PTHR11905">
    <property type="entry name" value="ADAM A DISINTEGRIN AND METALLOPROTEASE DOMAIN"/>
    <property type="match status" value="1"/>
</dbReference>
<dbReference type="Gene3D" id="4.10.70.10">
    <property type="entry name" value="Disintegrin domain"/>
    <property type="match status" value="1"/>
</dbReference>
<evidence type="ECO:0000256" key="10">
    <source>
        <dbReference type="SAM" id="Phobius"/>
    </source>
</evidence>
<protein>
    <recommendedName>
        <fullName evidence="16">Disintegrin domain-containing protein</fullName>
    </recommendedName>
</protein>
<evidence type="ECO:0000256" key="4">
    <source>
        <dbReference type="ARBA" id="ARBA00022989"/>
    </source>
</evidence>
<comment type="subcellular location">
    <subcellularLocation>
        <location evidence="1">Membrane</location>
        <topology evidence="1">Single-pass membrane protein</topology>
    </subcellularLocation>
</comment>
<evidence type="ECO:0000259" key="13">
    <source>
        <dbReference type="PROSITE" id="PS50215"/>
    </source>
</evidence>
<dbReference type="SMART" id="SM00608">
    <property type="entry name" value="ACR"/>
    <property type="match status" value="1"/>
</dbReference>
<evidence type="ECO:0000256" key="9">
    <source>
        <dbReference type="PROSITE-ProRule" id="PRU00276"/>
    </source>
</evidence>
<feature type="transmembrane region" description="Helical" evidence="10">
    <location>
        <begin position="167"/>
        <end position="187"/>
    </location>
</feature>
<dbReference type="Pfam" id="PF08516">
    <property type="entry name" value="ADAM_CR"/>
    <property type="match status" value="1"/>
</dbReference>
<dbReference type="CDD" id="cd04269">
    <property type="entry name" value="ZnMc_adamalysin_II_like"/>
    <property type="match status" value="1"/>
</dbReference>
<dbReference type="SMART" id="SM00050">
    <property type="entry name" value="DISIN"/>
    <property type="match status" value="1"/>
</dbReference>
<sequence length="631" mass="71023">MQRLCNCLGAPGDAMLGATLCPLLLLLAMLESVLASGPDPQKTILQTTVPEKVSSSDVEKDPENHVIETPSLYVLPMGTIQFQNFSYGIEPVEAMSGFVHVIYEITNDDTEIPDSGEIENYSWFNASEFQFGSNSKKTTLTKLLPRYIEMDIVVDKKLTRIPATYEYFYHLLLMALLLPAIVVFCLASSATVNFDYMGSDVKVVTQKVIQVISLVNTVFSKLKLTVIINSIEIWSKENRISLPKNTMNLLIEFSRWKQDHKPHHVSYFLVFEEQPTSIGAVHPGELCRLDFDAVVALYPKGLSLESYSVIVSQLLSFGMGLTYDNTDTCHCTGDGMKDFSTCSLDDFKSLSTSKTLRCLQDWPMERRPPRRKPRRICGNGIVEGKEQCDCGTLENCTHKACCDPLLCRLKPDAVCGSGECCTQHCRIKAIDTLCRKKRDECDFEEYCNGTYSYCGPDTYLRNGEYCNSGESFCYGGVCRSSDQQCMKLLGKGVRGASFWCYEEMNSRGDKFGNCITQHCRLENVLCGKLICTWPYKHLLLKVNMSVAYAHVRDDICVSLHRSFGKPKQIITDYETIEDRDETFIEDGVICGPDMVCNNFHHCHCERGFTPPNCERMGGQFGSMDDGHKVFQ</sequence>
<feature type="signal peptide" evidence="11">
    <location>
        <begin position="1"/>
        <end position="35"/>
    </location>
</feature>
<feature type="disulfide bond" evidence="8">
    <location>
        <begin position="434"/>
        <end position="454"/>
    </location>
</feature>
<dbReference type="GO" id="GO:0007339">
    <property type="term" value="P:binding of sperm to zona pellucida"/>
    <property type="evidence" value="ECO:0007669"/>
    <property type="project" value="TreeGrafter"/>
</dbReference>
<dbReference type="InterPro" id="IPR000742">
    <property type="entry name" value="EGF"/>
</dbReference>
<dbReference type="InterPro" id="IPR024079">
    <property type="entry name" value="MetalloPept_cat_dom_sf"/>
</dbReference>
<keyword evidence="11" id="KW-0732">Signal</keyword>
<dbReference type="InterPro" id="IPR036436">
    <property type="entry name" value="Disintegrin_dom_sf"/>
</dbReference>
<dbReference type="OrthoDB" id="5951731at2759"/>
<comment type="caution">
    <text evidence="9">Lacks conserved residue(s) required for the propagation of feature annotation.</text>
</comment>
<dbReference type="SUPFAM" id="SSF57552">
    <property type="entry name" value="Blood coagulation inhibitor (disintegrin)"/>
    <property type="match status" value="1"/>
</dbReference>
<dbReference type="Proteomes" id="UP000092124">
    <property type="component" value="Unassembled WGS sequence"/>
</dbReference>
<keyword evidence="5 10" id="KW-0472">Membrane</keyword>
<dbReference type="GO" id="GO:0005886">
    <property type="term" value="C:plasma membrane"/>
    <property type="evidence" value="ECO:0007669"/>
    <property type="project" value="TreeGrafter"/>
</dbReference>
<dbReference type="InterPro" id="IPR034027">
    <property type="entry name" value="Reprolysin_adamalysin"/>
</dbReference>
<evidence type="ECO:0000313" key="15">
    <source>
        <dbReference type="Proteomes" id="UP000092124"/>
    </source>
</evidence>
<comment type="subunit">
    <text evidence="7">Interacts with TEX101.</text>
</comment>
<dbReference type="EMBL" id="LZPO01007987">
    <property type="protein sequence ID" value="OBS82810.1"/>
    <property type="molecule type" value="Genomic_DNA"/>
</dbReference>
<feature type="chain" id="PRO_5008346724" description="Disintegrin domain-containing protein" evidence="11">
    <location>
        <begin position="36"/>
        <end position="631"/>
    </location>
</feature>
<dbReference type="InterPro" id="IPR001590">
    <property type="entry name" value="Peptidase_M12B"/>
</dbReference>
<evidence type="ECO:0000256" key="5">
    <source>
        <dbReference type="ARBA" id="ARBA00023136"/>
    </source>
</evidence>
<evidence type="ECO:0000256" key="11">
    <source>
        <dbReference type="SAM" id="SignalP"/>
    </source>
</evidence>
<dbReference type="PROSITE" id="PS50214">
    <property type="entry name" value="DISINTEGRIN_2"/>
    <property type="match status" value="1"/>
</dbReference>
<keyword evidence="4 10" id="KW-1133">Transmembrane helix</keyword>
<evidence type="ECO:0000256" key="3">
    <source>
        <dbReference type="ARBA" id="ARBA00022692"/>
    </source>
</evidence>
<dbReference type="Pfam" id="PF01421">
    <property type="entry name" value="Reprolysin"/>
    <property type="match status" value="1"/>
</dbReference>
<name>A0A1A6HXT4_NEOLE</name>
<dbReference type="Gene3D" id="3.40.390.10">
    <property type="entry name" value="Collagenase (Catalytic Domain)"/>
    <property type="match status" value="1"/>
</dbReference>
<comment type="caution">
    <text evidence="14">The sequence shown here is derived from an EMBL/GenBank/DDBJ whole genome shotgun (WGS) entry which is preliminary data.</text>
</comment>
<evidence type="ECO:0000256" key="6">
    <source>
        <dbReference type="ARBA" id="ARBA00023157"/>
    </source>
</evidence>
<organism evidence="14 15">
    <name type="scientific">Neotoma lepida</name>
    <name type="common">Desert woodrat</name>
    <dbReference type="NCBI Taxonomy" id="56216"/>
    <lineage>
        <taxon>Eukaryota</taxon>
        <taxon>Metazoa</taxon>
        <taxon>Chordata</taxon>
        <taxon>Craniata</taxon>
        <taxon>Vertebrata</taxon>
        <taxon>Euteleostomi</taxon>
        <taxon>Mammalia</taxon>
        <taxon>Eutheria</taxon>
        <taxon>Euarchontoglires</taxon>
        <taxon>Glires</taxon>
        <taxon>Rodentia</taxon>
        <taxon>Myomorpha</taxon>
        <taxon>Muroidea</taxon>
        <taxon>Cricetidae</taxon>
        <taxon>Neotominae</taxon>
        <taxon>Neotoma</taxon>
    </lineage>
</organism>
<dbReference type="SUPFAM" id="SSF55486">
    <property type="entry name" value="Metalloproteases ('zincins'), catalytic domain"/>
    <property type="match status" value="1"/>
</dbReference>
<evidence type="ECO:0000256" key="1">
    <source>
        <dbReference type="ARBA" id="ARBA00004167"/>
    </source>
</evidence>
<accession>A0A1A6HXT4</accession>
<dbReference type="PROSITE" id="PS01186">
    <property type="entry name" value="EGF_2"/>
    <property type="match status" value="1"/>
</dbReference>
<reference evidence="14 15" key="1">
    <citation type="submission" date="2016-06" db="EMBL/GenBank/DDBJ databases">
        <title>The Draft Genome Sequence and Annotation of the Desert Woodrat Neotoma lepida.</title>
        <authorList>
            <person name="Campbell M."/>
            <person name="Oakeson K.F."/>
            <person name="Yandell M."/>
            <person name="Halpert J.R."/>
            <person name="Dearing D."/>
        </authorList>
    </citation>
    <scope>NUCLEOTIDE SEQUENCE [LARGE SCALE GENOMIC DNA]</scope>
    <source>
        <strain evidence="14">417</strain>
        <tissue evidence="14">Liver</tissue>
    </source>
</reference>
<keyword evidence="6 8" id="KW-1015">Disulfide bond</keyword>
<dbReference type="GO" id="GO:0004222">
    <property type="term" value="F:metalloendopeptidase activity"/>
    <property type="evidence" value="ECO:0007669"/>
    <property type="project" value="InterPro"/>
</dbReference>
<feature type="domain" description="Peptidase M12B" evidence="13">
    <location>
        <begin position="194"/>
        <end position="363"/>
    </location>
</feature>
<dbReference type="InterPro" id="IPR006586">
    <property type="entry name" value="ADAM_Cys-rich"/>
</dbReference>
<evidence type="ECO:0000313" key="14">
    <source>
        <dbReference type="EMBL" id="OBS82810.1"/>
    </source>
</evidence>
<evidence type="ECO:0000256" key="8">
    <source>
        <dbReference type="PROSITE-ProRule" id="PRU00068"/>
    </source>
</evidence>
<evidence type="ECO:0000256" key="2">
    <source>
        <dbReference type="ARBA" id="ARBA00022536"/>
    </source>
</evidence>
<dbReference type="InterPro" id="IPR001762">
    <property type="entry name" value="Disintegrin_dom"/>
</dbReference>
<dbReference type="STRING" id="56216.A0A1A6HXT4"/>
<dbReference type="GO" id="GO:0006508">
    <property type="term" value="P:proteolysis"/>
    <property type="evidence" value="ECO:0007669"/>
    <property type="project" value="InterPro"/>
</dbReference>
<gene>
    <name evidence="14" type="ORF">A6R68_23203</name>
</gene>
<evidence type="ECO:0008006" key="16">
    <source>
        <dbReference type="Google" id="ProtNLM"/>
    </source>
</evidence>
<keyword evidence="15" id="KW-1185">Reference proteome</keyword>
<feature type="domain" description="Disintegrin" evidence="12">
    <location>
        <begin position="374"/>
        <end position="462"/>
    </location>
</feature>
<feature type="non-terminal residue" evidence="14">
    <location>
        <position position="631"/>
    </location>
</feature>
<dbReference type="PANTHER" id="PTHR11905:SF28">
    <property type="entry name" value="DISINTEGRIN AND METALLOPROTEINASE DOMAIN-CONTAINING PROTEIN 5"/>
    <property type="match status" value="1"/>
</dbReference>
<evidence type="ECO:0000259" key="12">
    <source>
        <dbReference type="PROSITE" id="PS50214"/>
    </source>
</evidence>
<dbReference type="FunFam" id="4.10.70.10:FF:000001">
    <property type="entry name" value="Disintegrin and metalloproteinase domain-containing protein 22"/>
    <property type="match status" value="1"/>
</dbReference>